<evidence type="ECO:0000256" key="4">
    <source>
        <dbReference type="ARBA" id="ARBA00022989"/>
    </source>
</evidence>
<dbReference type="InterPro" id="IPR039859">
    <property type="entry name" value="PFA4/ZDH16/20/ERF2-like"/>
</dbReference>
<comment type="catalytic activity">
    <reaction evidence="7">
        <text>L-cysteinyl-[protein] + hexadecanoyl-CoA = S-hexadecanoyl-L-cysteinyl-[protein] + CoA</text>
        <dbReference type="Rhea" id="RHEA:36683"/>
        <dbReference type="Rhea" id="RHEA-COMP:10131"/>
        <dbReference type="Rhea" id="RHEA-COMP:11032"/>
        <dbReference type="ChEBI" id="CHEBI:29950"/>
        <dbReference type="ChEBI" id="CHEBI:57287"/>
        <dbReference type="ChEBI" id="CHEBI:57379"/>
        <dbReference type="ChEBI" id="CHEBI:74151"/>
        <dbReference type="EC" id="2.3.1.225"/>
    </reaction>
</comment>
<dbReference type="InParanoid" id="A0A194QKN4"/>
<dbReference type="InterPro" id="IPR001594">
    <property type="entry name" value="Palmitoyltrfase_DHHC"/>
</dbReference>
<comment type="similarity">
    <text evidence="7">Belongs to the DHHC palmitoyltransferase family.</text>
</comment>
<evidence type="ECO:0000256" key="6">
    <source>
        <dbReference type="ARBA" id="ARBA00023315"/>
    </source>
</evidence>
<dbReference type="KEGG" id="pmac:106720128"/>
<feature type="transmembrane region" description="Helical" evidence="7">
    <location>
        <begin position="29"/>
        <end position="51"/>
    </location>
</feature>
<evidence type="ECO:0000259" key="8">
    <source>
        <dbReference type="Pfam" id="PF01529"/>
    </source>
</evidence>
<feature type="transmembrane region" description="Helical" evidence="7">
    <location>
        <begin position="152"/>
        <end position="183"/>
    </location>
</feature>
<dbReference type="STRING" id="76193.A0A194QKN4"/>
<keyword evidence="10" id="KW-1185">Reference proteome</keyword>
<evidence type="ECO:0000256" key="1">
    <source>
        <dbReference type="ARBA" id="ARBA00004141"/>
    </source>
</evidence>
<dbReference type="OrthoDB" id="272303at2759"/>
<dbReference type="PROSITE" id="PS50216">
    <property type="entry name" value="DHHC"/>
    <property type="match status" value="1"/>
</dbReference>
<keyword evidence="4 7" id="KW-1133">Transmembrane helix</keyword>
<dbReference type="GO" id="GO:0016020">
    <property type="term" value="C:membrane"/>
    <property type="evidence" value="ECO:0007669"/>
    <property type="project" value="UniProtKB-SubCell"/>
</dbReference>
<evidence type="ECO:0000313" key="10">
    <source>
        <dbReference type="Proteomes" id="UP000053240"/>
    </source>
</evidence>
<proteinExistence type="inferred from homology"/>
<feature type="transmembrane region" description="Helical" evidence="7">
    <location>
        <begin position="57"/>
        <end position="79"/>
    </location>
</feature>
<comment type="subcellular location">
    <subcellularLocation>
        <location evidence="1">Membrane</location>
        <topology evidence="1">Multi-pass membrane protein</topology>
    </subcellularLocation>
</comment>
<comment type="domain">
    <text evidence="7">The DHHC domain is required for palmitoyltransferase activity.</text>
</comment>
<dbReference type="GO" id="GO:0005794">
    <property type="term" value="C:Golgi apparatus"/>
    <property type="evidence" value="ECO:0007669"/>
    <property type="project" value="TreeGrafter"/>
</dbReference>
<keyword evidence="3 7" id="KW-0812">Transmembrane</keyword>
<dbReference type="AlphaFoldDB" id="A0A194QKN4"/>
<accession>A0A194QKN4</accession>
<evidence type="ECO:0000256" key="5">
    <source>
        <dbReference type="ARBA" id="ARBA00023136"/>
    </source>
</evidence>
<keyword evidence="6 7" id="KW-0012">Acyltransferase</keyword>
<evidence type="ECO:0000256" key="3">
    <source>
        <dbReference type="ARBA" id="ARBA00022692"/>
    </source>
</evidence>
<evidence type="ECO:0000313" key="9">
    <source>
        <dbReference type="EMBL" id="KPJ06118.1"/>
    </source>
</evidence>
<gene>
    <name evidence="9" type="ORF">RR48_14560</name>
</gene>
<dbReference type="EC" id="2.3.1.225" evidence="7"/>
<dbReference type="PANTHER" id="PTHR22883">
    <property type="entry name" value="ZINC FINGER DHHC DOMAIN CONTAINING PROTEIN"/>
    <property type="match status" value="1"/>
</dbReference>
<dbReference type="Proteomes" id="UP000053240">
    <property type="component" value="Unassembled WGS sequence"/>
</dbReference>
<protein>
    <recommendedName>
        <fullName evidence="7">Palmitoyltransferase</fullName>
        <ecNumber evidence="7">2.3.1.225</ecNumber>
    </recommendedName>
</protein>
<name>A0A194QKN4_PAPMA</name>
<evidence type="ECO:0000256" key="7">
    <source>
        <dbReference type="RuleBase" id="RU079119"/>
    </source>
</evidence>
<dbReference type="GO" id="GO:0019706">
    <property type="term" value="F:protein-cysteine S-palmitoyltransferase activity"/>
    <property type="evidence" value="ECO:0007669"/>
    <property type="project" value="UniProtKB-EC"/>
</dbReference>
<dbReference type="PANTHER" id="PTHR22883:SF203">
    <property type="entry name" value="PALMITOYLTRANSFERASE"/>
    <property type="match status" value="1"/>
</dbReference>
<dbReference type="GO" id="GO:0006612">
    <property type="term" value="P:protein targeting to membrane"/>
    <property type="evidence" value="ECO:0007669"/>
    <property type="project" value="TreeGrafter"/>
</dbReference>
<feature type="transmembrane region" description="Helical" evidence="7">
    <location>
        <begin position="213"/>
        <end position="239"/>
    </location>
</feature>
<keyword evidence="2 7" id="KW-0808">Transferase</keyword>
<dbReference type="Pfam" id="PF01529">
    <property type="entry name" value="DHHC"/>
    <property type="match status" value="1"/>
</dbReference>
<feature type="domain" description="Palmitoyltransferase DHHC" evidence="8">
    <location>
        <begin position="110"/>
        <end position="254"/>
    </location>
</feature>
<dbReference type="GO" id="GO:0005783">
    <property type="term" value="C:endoplasmic reticulum"/>
    <property type="evidence" value="ECO:0007669"/>
    <property type="project" value="TreeGrafter"/>
</dbReference>
<reference evidence="9 10" key="1">
    <citation type="journal article" date="2015" name="Nat. Commun.">
        <title>Outbred genome sequencing and CRISPR/Cas9 gene editing in butterflies.</title>
        <authorList>
            <person name="Li X."/>
            <person name="Fan D."/>
            <person name="Zhang W."/>
            <person name="Liu G."/>
            <person name="Zhang L."/>
            <person name="Zhao L."/>
            <person name="Fang X."/>
            <person name="Chen L."/>
            <person name="Dong Y."/>
            <person name="Chen Y."/>
            <person name="Ding Y."/>
            <person name="Zhao R."/>
            <person name="Feng M."/>
            <person name="Zhu Y."/>
            <person name="Feng Y."/>
            <person name="Jiang X."/>
            <person name="Zhu D."/>
            <person name="Xiang H."/>
            <person name="Feng X."/>
            <person name="Li S."/>
            <person name="Wang J."/>
            <person name="Zhang G."/>
            <person name="Kronforst M.R."/>
            <person name="Wang W."/>
        </authorList>
    </citation>
    <scope>NUCLEOTIDE SEQUENCE [LARGE SCALE GENOMIC DNA]</scope>
    <source>
        <strain evidence="9">Ya'a_city_454_Pm</strain>
        <tissue evidence="9">Whole body</tissue>
    </source>
</reference>
<dbReference type="EMBL" id="KQ461198">
    <property type="protein sequence ID" value="KPJ06118.1"/>
    <property type="molecule type" value="Genomic_DNA"/>
</dbReference>
<keyword evidence="5 7" id="KW-0472">Membrane</keyword>
<sequence>MDKCCNSGETQRSQRRIHGLQLPLNYQQIIAWIVFIISTLINFVILVQIQFYVLKVISLLTFTTLYVVFIFSYIFAIFLDPAEEDLRKREINDVPQFDRSIHAHVIENGRCHLCNIYTSNKKTKHCGICNKCVYNFDHHCHWMNSCIGQRNYSAFIVCVITITLAALLTVCLCLTDIILFFIYPPLLSSEAQSYINCTVYNMDPIMPYCMNSILFLTFSTIHLVASVALACPLLHLLFFHIYISILGVSTYEYIMTTDNVKYHRVQCCNISINRRSYIVSKENGQKRDDGSTKTIFNEKNGHPSNSLQENDNNVANLIHILINEEINKARKYLLFDKNKVHPQQETA</sequence>
<evidence type="ECO:0000256" key="2">
    <source>
        <dbReference type="ARBA" id="ARBA00022679"/>
    </source>
</evidence>
<organism evidence="9 10">
    <name type="scientific">Papilio machaon</name>
    <name type="common">Old World swallowtail butterfly</name>
    <dbReference type="NCBI Taxonomy" id="76193"/>
    <lineage>
        <taxon>Eukaryota</taxon>
        <taxon>Metazoa</taxon>
        <taxon>Ecdysozoa</taxon>
        <taxon>Arthropoda</taxon>
        <taxon>Hexapoda</taxon>
        <taxon>Insecta</taxon>
        <taxon>Pterygota</taxon>
        <taxon>Neoptera</taxon>
        <taxon>Endopterygota</taxon>
        <taxon>Lepidoptera</taxon>
        <taxon>Glossata</taxon>
        <taxon>Ditrysia</taxon>
        <taxon>Papilionoidea</taxon>
        <taxon>Papilionidae</taxon>
        <taxon>Papilioninae</taxon>
        <taxon>Papilio</taxon>
    </lineage>
</organism>